<keyword evidence="2" id="KW-0812">Transmembrane</keyword>
<evidence type="ECO:0000313" key="3">
    <source>
        <dbReference type="EMBL" id="TYS86742.1"/>
    </source>
</evidence>
<protein>
    <recommendedName>
        <fullName evidence="5">YqhP</fullName>
    </recommendedName>
</protein>
<proteinExistence type="predicted"/>
<feature type="compositionally biased region" description="Basic residues" evidence="1">
    <location>
        <begin position="83"/>
        <end position="94"/>
    </location>
</feature>
<comment type="caution">
    <text evidence="3">The sequence shown here is derived from an EMBL/GenBank/DDBJ whole genome shotgun (WGS) entry which is preliminary data.</text>
</comment>
<evidence type="ECO:0008006" key="5">
    <source>
        <dbReference type="Google" id="ProtNLM"/>
    </source>
</evidence>
<dbReference type="NCBIfam" id="NF041554">
    <property type="entry name" value="SA1362_fam"/>
    <property type="match status" value="1"/>
</dbReference>
<feature type="region of interest" description="Disordered" evidence="1">
    <location>
        <begin position="71"/>
        <end position="132"/>
    </location>
</feature>
<dbReference type="AlphaFoldDB" id="A0A5D4TRW7"/>
<evidence type="ECO:0000256" key="1">
    <source>
        <dbReference type="SAM" id="MobiDB-lite"/>
    </source>
</evidence>
<dbReference type="Proteomes" id="UP000324269">
    <property type="component" value="Unassembled WGS sequence"/>
</dbReference>
<gene>
    <name evidence="3" type="ORF">FZC85_07000</name>
</gene>
<feature type="compositionally biased region" description="Basic residues" evidence="1">
    <location>
        <begin position="123"/>
        <end position="132"/>
    </location>
</feature>
<evidence type="ECO:0000313" key="4">
    <source>
        <dbReference type="Proteomes" id="UP000324269"/>
    </source>
</evidence>
<sequence>MYNGLNCKEVALLNARNIFVITLILLAIVGLLTSLIGNPLGLVKQLLVTAAVIGIIYFIYRRWFSGRRAGNSNEQRAFLKAAKQSKRRHKKKSPSKPQVSNASKKRSIRKKSNANLTVIEGKKNKKNNRASF</sequence>
<dbReference type="EMBL" id="VTEZ01000002">
    <property type="protein sequence ID" value="TYS86742.1"/>
    <property type="molecule type" value="Genomic_DNA"/>
</dbReference>
<feature type="transmembrane region" description="Helical" evidence="2">
    <location>
        <begin position="18"/>
        <end position="36"/>
    </location>
</feature>
<evidence type="ECO:0000256" key="2">
    <source>
        <dbReference type="SAM" id="Phobius"/>
    </source>
</evidence>
<organism evidence="3 4">
    <name type="scientific">Rossellomorea aquimaris</name>
    <dbReference type="NCBI Taxonomy" id="189382"/>
    <lineage>
        <taxon>Bacteria</taxon>
        <taxon>Bacillati</taxon>
        <taxon>Bacillota</taxon>
        <taxon>Bacilli</taxon>
        <taxon>Bacillales</taxon>
        <taxon>Bacillaceae</taxon>
        <taxon>Rossellomorea</taxon>
    </lineage>
</organism>
<feature type="compositionally biased region" description="Basic residues" evidence="1">
    <location>
        <begin position="103"/>
        <end position="112"/>
    </location>
</feature>
<dbReference type="InterPro" id="IPR048110">
    <property type="entry name" value="SA1362/YqhP-like"/>
</dbReference>
<feature type="transmembrane region" description="Helical" evidence="2">
    <location>
        <begin position="42"/>
        <end position="60"/>
    </location>
</feature>
<accession>A0A5D4TRW7</accession>
<reference evidence="3 4" key="1">
    <citation type="submission" date="2019-08" db="EMBL/GenBank/DDBJ databases">
        <title>Bacillus genomes from the desert of Cuatro Cienegas, Coahuila.</title>
        <authorList>
            <person name="Olmedo-Alvarez G."/>
        </authorList>
    </citation>
    <scope>NUCLEOTIDE SEQUENCE [LARGE SCALE GENOMIC DNA]</scope>
    <source>
        <strain evidence="3 4">CH87b_3T</strain>
    </source>
</reference>
<dbReference type="OrthoDB" id="2989424at2"/>
<keyword evidence="2" id="KW-1133">Transmembrane helix</keyword>
<name>A0A5D4TRW7_9BACI</name>
<keyword evidence="2" id="KW-0472">Membrane</keyword>